<feature type="transmembrane region" description="Helical" evidence="6">
    <location>
        <begin position="165"/>
        <end position="187"/>
    </location>
</feature>
<dbReference type="PROSITE" id="PS00216">
    <property type="entry name" value="SUGAR_TRANSPORT_1"/>
    <property type="match status" value="1"/>
</dbReference>
<evidence type="ECO:0000256" key="4">
    <source>
        <dbReference type="ARBA" id="ARBA00022989"/>
    </source>
</evidence>
<organism evidence="8 9">
    <name type="scientific">Methanocorpusculum petauri</name>
    <dbReference type="NCBI Taxonomy" id="3002863"/>
    <lineage>
        <taxon>Archaea</taxon>
        <taxon>Methanobacteriati</taxon>
        <taxon>Methanobacteriota</taxon>
        <taxon>Stenosarchaea group</taxon>
        <taxon>Methanomicrobia</taxon>
        <taxon>Methanomicrobiales</taxon>
        <taxon>Methanocorpusculaceae</taxon>
        <taxon>Methanocorpusculum</taxon>
    </lineage>
</organism>
<feature type="transmembrane region" description="Helical" evidence="6">
    <location>
        <begin position="441"/>
        <end position="463"/>
    </location>
</feature>
<name>A0ABT4IEB7_9EURY</name>
<evidence type="ECO:0000256" key="3">
    <source>
        <dbReference type="ARBA" id="ARBA00022692"/>
    </source>
</evidence>
<accession>A0ABT4IEB7</accession>
<feature type="transmembrane region" description="Helical" evidence="6">
    <location>
        <begin position="271"/>
        <end position="294"/>
    </location>
</feature>
<keyword evidence="5 6" id="KW-0472">Membrane</keyword>
<dbReference type="InterPro" id="IPR036259">
    <property type="entry name" value="MFS_trans_sf"/>
</dbReference>
<feature type="transmembrane region" description="Helical" evidence="6">
    <location>
        <begin position="79"/>
        <end position="102"/>
    </location>
</feature>
<dbReference type="InterPro" id="IPR011701">
    <property type="entry name" value="MFS"/>
</dbReference>
<feature type="transmembrane region" description="Helical" evidence="6">
    <location>
        <begin position="230"/>
        <end position="250"/>
    </location>
</feature>
<dbReference type="PRINTS" id="PR01036">
    <property type="entry name" value="TCRTETB"/>
</dbReference>
<keyword evidence="9" id="KW-1185">Reference proteome</keyword>
<feature type="transmembrane region" description="Helical" evidence="6">
    <location>
        <begin position="358"/>
        <end position="380"/>
    </location>
</feature>
<dbReference type="RefSeq" id="WP_268924298.1">
    <property type="nucleotide sequence ID" value="NZ_JAPTGB010000004.1"/>
</dbReference>
<feature type="domain" description="Major facilitator superfamily (MFS) profile" evidence="7">
    <location>
        <begin position="13"/>
        <end position="468"/>
    </location>
</feature>
<dbReference type="CDD" id="cd17321">
    <property type="entry name" value="MFS_MMR_MDR_like"/>
    <property type="match status" value="1"/>
</dbReference>
<feature type="transmembrane region" description="Helical" evidence="6">
    <location>
        <begin position="49"/>
        <end position="67"/>
    </location>
</feature>
<dbReference type="EMBL" id="JAPTGB010000004">
    <property type="protein sequence ID" value="MCZ0860076.1"/>
    <property type="molecule type" value="Genomic_DNA"/>
</dbReference>
<dbReference type="PANTHER" id="PTHR42718:SF9">
    <property type="entry name" value="MAJOR FACILITATOR SUPERFAMILY MULTIDRUG TRANSPORTER MFSC"/>
    <property type="match status" value="1"/>
</dbReference>
<dbReference type="PANTHER" id="PTHR42718">
    <property type="entry name" value="MAJOR FACILITATOR SUPERFAMILY MULTIDRUG TRANSPORTER MFSC"/>
    <property type="match status" value="1"/>
</dbReference>
<dbReference type="InterPro" id="IPR005829">
    <property type="entry name" value="Sugar_transporter_CS"/>
</dbReference>
<dbReference type="PROSITE" id="PS50850">
    <property type="entry name" value="MFS"/>
    <property type="match status" value="1"/>
</dbReference>
<gene>
    <name evidence="8" type="ORF">O0S10_02380</name>
</gene>
<dbReference type="InterPro" id="IPR020846">
    <property type="entry name" value="MFS_dom"/>
</dbReference>
<comment type="subcellular location">
    <subcellularLocation>
        <location evidence="1">Membrane</location>
        <topology evidence="1">Multi-pass membrane protein</topology>
    </subcellularLocation>
</comment>
<dbReference type="Gene3D" id="1.20.1720.10">
    <property type="entry name" value="Multidrug resistance protein D"/>
    <property type="match status" value="1"/>
</dbReference>
<evidence type="ECO:0000313" key="8">
    <source>
        <dbReference type="EMBL" id="MCZ0860076.1"/>
    </source>
</evidence>
<keyword evidence="4 6" id="KW-1133">Transmembrane helix</keyword>
<reference evidence="8" key="1">
    <citation type="submission" date="2022-12" db="EMBL/GenBank/DDBJ databases">
        <title>Isolation and characterisation of novel Methanocorpusculum spp. from native Australian herbivores indicates the genus is ancestrally host-associated.</title>
        <authorList>
            <person name="Volmer J.G."/>
            <person name="Soo R.M."/>
            <person name="Evans P.N."/>
            <person name="Hoedt E.C."/>
            <person name="Astorga Alsina A.L."/>
            <person name="Woodcroft B.J."/>
            <person name="Tyson G.W."/>
            <person name="Hugenholtz P."/>
            <person name="Morrison M."/>
        </authorList>
    </citation>
    <scope>NUCLEOTIDE SEQUENCE</scope>
    <source>
        <strain evidence="8">MG</strain>
    </source>
</reference>
<proteinExistence type="predicted"/>
<dbReference type="Pfam" id="PF07690">
    <property type="entry name" value="MFS_1"/>
    <property type="match status" value="1"/>
</dbReference>
<evidence type="ECO:0000256" key="1">
    <source>
        <dbReference type="ARBA" id="ARBA00004141"/>
    </source>
</evidence>
<feature type="transmembrane region" description="Helical" evidence="6">
    <location>
        <begin position="108"/>
        <end position="129"/>
    </location>
</feature>
<feature type="transmembrane region" description="Helical" evidence="6">
    <location>
        <begin position="333"/>
        <end position="352"/>
    </location>
</feature>
<feature type="transmembrane region" description="Helical" evidence="6">
    <location>
        <begin position="300"/>
        <end position="321"/>
    </location>
</feature>
<dbReference type="SUPFAM" id="SSF103473">
    <property type="entry name" value="MFS general substrate transporter"/>
    <property type="match status" value="1"/>
</dbReference>
<keyword evidence="2" id="KW-0813">Transport</keyword>
<sequence length="472" mass="50367">MNVIESPVRQKLLLVAIAISVVMDSFDGSIVNVALPVMAADFGTDAETIAWVSITYFLMMAGLLMMFGKLAERGYIRKVFIGGFTIFIVGSAICGCSPDLFVLLGARLFQGIGAAMIAATAPMLCVLCLPGKILGLGLGVITMASSVGCAAGPAIGGILTHYLSWHWIFLINIPIGIIAIPFSLMVIPKKDCLVLKRSFDFAGAVFLFAMMIFGIYALECLPHLGIYHPQILISFVLAGLFALLFVVRELSCKTPIVNVRVFSLWRFDAVLAAYFIMNAVYTGALYLLPFYLLANMQFDIMTIGLFLFIPPVLTAILGIPIGKWSDRVGRRRFAIGACLALVAFNVIFAVILPEMGLIPLISALGLMGVVWGLAGGTAAGRIVENVPKGEQGTGSSLMVTSIYLGSVVGTALYAMLFTLATSQSGGVGAFQDLDPAQVLSGFHFAILIGLIPAVLSVILSAVVREQKMRGEK</sequence>
<evidence type="ECO:0000313" key="9">
    <source>
        <dbReference type="Proteomes" id="UP001141422"/>
    </source>
</evidence>
<dbReference type="Gene3D" id="1.20.1250.20">
    <property type="entry name" value="MFS general substrate transporter like domains"/>
    <property type="match status" value="1"/>
</dbReference>
<evidence type="ECO:0000256" key="6">
    <source>
        <dbReference type="SAM" id="Phobius"/>
    </source>
</evidence>
<feature type="transmembrane region" description="Helical" evidence="6">
    <location>
        <begin position="199"/>
        <end position="218"/>
    </location>
</feature>
<evidence type="ECO:0000256" key="2">
    <source>
        <dbReference type="ARBA" id="ARBA00022448"/>
    </source>
</evidence>
<protein>
    <submittedName>
        <fullName evidence="8">MFS transporter</fullName>
    </submittedName>
</protein>
<evidence type="ECO:0000259" key="7">
    <source>
        <dbReference type="PROSITE" id="PS50850"/>
    </source>
</evidence>
<keyword evidence="3 6" id="KW-0812">Transmembrane</keyword>
<comment type="caution">
    <text evidence="8">The sequence shown here is derived from an EMBL/GenBank/DDBJ whole genome shotgun (WGS) entry which is preliminary data.</text>
</comment>
<feature type="transmembrane region" description="Helical" evidence="6">
    <location>
        <begin position="401"/>
        <end position="421"/>
    </location>
</feature>
<feature type="transmembrane region" description="Helical" evidence="6">
    <location>
        <begin position="136"/>
        <end position="159"/>
    </location>
</feature>
<evidence type="ECO:0000256" key="5">
    <source>
        <dbReference type="ARBA" id="ARBA00023136"/>
    </source>
</evidence>
<dbReference type="Proteomes" id="UP001141422">
    <property type="component" value="Unassembled WGS sequence"/>
</dbReference>